<feature type="region of interest" description="Disordered" evidence="1">
    <location>
        <begin position="254"/>
        <end position="306"/>
    </location>
</feature>
<evidence type="ECO:0000313" key="2">
    <source>
        <dbReference type="EMBL" id="RKO90387.1"/>
    </source>
</evidence>
<accession>A0A4V1IRK6</accession>
<evidence type="ECO:0000256" key="1">
    <source>
        <dbReference type="SAM" id="MobiDB-lite"/>
    </source>
</evidence>
<organism evidence="2 3">
    <name type="scientific">Blyttiomyces helicus</name>
    <dbReference type="NCBI Taxonomy" id="388810"/>
    <lineage>
        <taxon>Eukaryota</taxon>
        <taxon>Fungi</taxon>
        <taxon>Fungi incertae sedis</taxon>
        <taxon>Chytridiomycota</taxon>
        <taxon>Chytridiomycota incertae sedis</taxon>
        <taxon>Chytridiomycetes</taxon>
        <taxon>Chytridiomycetes incertae sedis</taxon>
        <taxon>Blyttiomyces</taxon>
    </lineage>
</organism>
<dbReference type="Proteomes" id="UP000269721">
    <property type="component" value="Unassembled WGS sequence"/>
</dbReference>
<keyword evidence="3" id="KW-1185">Reference proteome</keyword>
<sequence length="319" mass="35983">MPALSTLFVHDSNGKILIHSSTGLIPHRISPSGITTGGSQPARERRQDVHARVFFHSGAVHVWRSRSIAAKKERARGKRLAARWLSSGELLAFSAGPWAGYRTPLSMARVRGRGYDFDGRVDFGRVPEAPDHWDRLGFMKAQREHLTQLIVRKLIRQADRQMRRKHMRRFIRTAFTSVFSARVQLDNGMFLRLPRSCLCQPAISTPAPRRGKSDRWRAAHNSGIPLVSAPDLTNRQAPPIIDISFSAPTIPYLPTNNAQRRDHCPPRRRRLQPGGRTGRRKSRPARELQVGPHGLQPGESHKGAFFHHPAAGYCRSKRV</sequence>
<dbReference type="EMBL" id="KZ995582">
    <property type="protein sequence ID" value="RKO90387.1"/>
    <property type="molecule type" value="Genomic_DNA"/>
</dbReference>
<protein>
    <submittedName>
        <fullName evidence="2">Uncharacterized protein</fullName>
    </submittedName>
</protein>
<feature type="compositionally biased region" description="Basic residues" evidence="1">
    <location>
        <begin position="266"/>
        <end position="283"/>
    </location>
</feature>
<gene>
    <name evidence="2" type="ORF">BDK51DRAFT_46638</name>
</gene>
<name>A0A4V1IRK6_9FUNG</name>
<evidence type="ECO:0000313" key="3">
    <source>
        <dbReference type="Proteomes" id="UP000269721"/>
    </source>
</evidence>
<dbReference type="AlphaFoldDB" id="A0A4V1IRK6"/>
<proteinExistence type="predicted"/>
<reference evidence="3" key="1">
    <citation type="journal article" date="2018" name="Nat. Microbiol.">
        <title>Leveraging single-cell genomics to expand the fungal tree of life.</title>
        <authorList>
            <person name="Ahrendt S.R."/>
            <person name="Quandt C.A."/>
            <person name="Ciobanu D."/>
            <person name="Clum A."/>
            <person name="Salamov A."/>
            <person name="Andreopoulos B."/>
            <person name="Cheng J.F."/>
            <person name="Woyke T."/>
            <person name="Pelin A."/>
            <person name="Henrissat B."/>
            <person name="Reynolds N.K."/>
            <person name="Benny G.L."/>
            <person name="Smith M.E."/>
            <person name="James T.Y."/>
            <person name="Grigoriev I.V."/>
        </authorList>
    </citation>
    <scope>NUCLEOTIDE SEQUENCE [LARGE SCALE GENOMIC DNA]</scope>
</reference>